<accession>A0ABD2B2A9</accession>
<keyword evidence="2" id="KW-0732">Signal</keyword>
<comment type="caution">
    <text evidence="3">The sequence shown here is derived from an EMBL/GenBank/DDBJ whole genome shotgun (WGS) entry which is preliminary data.</text>
</comment>
<feature type="signal peptide" evidence="2">
    <location>
        <begin position="1"/>
        <end position="20"/>
    </location>
</feature>
<dbReference type="AlphaFoldDB" id="A0ABD2B2A9"/>
<keyword evidence="4" id="KW-1185">Reference proteome</keyword>
<protein>
    <submittedName>
        <fullName evidence="3">Uncharacterized protein</fullName>
    </submittedName>
</protein>
<gene>
    <name evidence="3" type="ORF">V1478_007135</name>
</gene>
<dbReference type="EMBL" id="JAUDFV010000133">
    <property type="protein sequence ID" value="KAL2726857.1"/>
    <property type="molecule type" value="Genomic_DNA"/>
</dbReference>
<evidence type="ECO:0000256" key="2">
    <source>
        <dbReference type="SAM" id="SignalP"/>
    </source>
</evidence>
<feature type="chain" id="PRO_5044895124" evidence="2">
    <location>
        <begin position="21"/>
        <end position="288"/>
    </location>
</feature>
<evidence type="ECO:0000313" key="4">
    <source>
        <dbReference type="Proteomes" id="UP001607302"/>
    </source>
</evidence>
<dbReference type="Proteomes" id="UP001607302">
    <property type="component" value="Unassembled WGS sequence"/>
</dbReference>
<reference evidence="3 4" key="1">
    <citation type="journal article" date="2024" name="Ann. Entomol. Soc. Am.">
        <title>Genomic analyses of the southern and eastern yellowjacket wasps (Hymenoptera: Vespidae) reveal evolutionary signatures of social life.</title>
        <authorList>
            <person name="Catto M.A."/>
            <person name="Caine P.B."/>
            <person name="Orr S.E."/>
            <person name="Hunt B.G."/>
            <person name="Goodisman M.A.D."/>
        </authorList>
    </citation>
    <scope>NUCLEOTIDE SEQUENCE [LARGE SCALE GENOMIC DNA]</scope>
    <source>
        <strain evidence="3">233</strain>
        <tissue evidence="3">Head and thorax</tissue>
    </source>
</reference>
<feature type="region of interest" description="Disordered" evidence="1">
    <location>
        <begin position="94"/>
        <end position="118"/>
    </location>
</feature>
<feature type="compositionally biased region" description="Acidic residues" evidence="1">
    <location>
        <begin position="98"/>
        <end position="118"/>
    </location>
</feature>
<sequence>MDGLFDVILLFVAFDFGVEGKTAIEKRGKRKERDKDDLIIRVILPSTFLRNQSGNTWRWSAGSLGSTDSNPEFVDKRESTIPAAVLRVYEETPYDRYGDDDDEDDDDDDKDDDDDDDEDVRMTFRISPLALSRVQQFIIYISHSRNYTAKKSRRKMLKMTTDLLNYILRERGYFNTRGQIVLTSNELNLRKEKLKHFKDLSFKDDTMAFRFRTEITKEQDINVYHHTYALQFVHTKKLNVLIRARNSRVHEFHYEFLLGAVTRGGCLGVVRCKGTEGLDELGSWGQKG</sequence>
<organism evidence="3 4">
    <name type="scientific">Vespula squamosa</name>
    <name type="common">Southern yellow jacket</name>
    <name type="synonym">Wasp</name>
    <dbReference type="NCBI Taxonomy" id="30214"/>
    <lineage>
        <taxon>Eukaryota</taxon>
        <taxon>Metazoa</taxon>
        <taxon>Ecdysozoa</taxon>
        <taxon>Arthropoda</taxon>
        <taxon>Hexapoda</taxon>
        <taxon>Insecta</taxon>
        <taxon>Pterygota</taxon>
        <taxon>Neoptera</taxon>
        <taxon>Endopterygota</taxon>
        <taxon>Hymenoptera</taxon>
        <taxon>Apocrita</taxon>
        <taxon>Aculeata</taxon>
        <taxon>Vespoidea</taxon>
        <taxon>Vespidae</taxon>
        <taxon>Vespinae</taxon>
        <taxon>Vespula</taxon>
    </lineage>
</organism>
<name>A0ABD2B2A9_VESSQ</name>
<evidence type="ECO:0000313" key="3">
    <source>
        <dbReference type="EMBL" id="KAL2726857.1"/>
    </source>
</evidence>
<evidence type="ECO:0000256" key="1">
    <source>
        <dbReference type="SAM" id="MobiDB-lite"/>
    </source>
</evidence>
<proteinExistence type="predicted"/>